<dbReference type="SUPFAM" id="SSF51905">
    <property type="entry name" value="FAD/NAD(P)-binding domain"/>
    <property type="match status" value="1"/>
</dbReference>
<sequence>MPVEPPAEPGSPRVIVVGGGWSGIAAAWNLHRAGARPLLLDEQPTLGGRSAAAPLGSRTVTLGGKNIGRKYASFRAFAAAMGARDADWEHFGINSSRIENGRVRTVDSTSRAASLAGLLSGVPLRDLARILRLARYVRSDRANAFLAGPEFDRLAARTGDPALSAYFGPVLQERLLRPAVVRMNGAEPDETHLGTFGTNLGMLLDSFDQLTGGFDGILDRFAETVETRTRTRVTALAVEDGRVTGVRAATGGATSELAADAVVLALPAPAAAALVHPHHPQLARLLGRVRYFPVAVVVAAYDRSVFDERVRALTFPPGSPLSNAGAYGVGDRHLVRYTFSGRAARALPRTEDGPADTDGLTDVDGLTDLAEKELGAHVDLSVPRRTAAVSARWEHGLCAYSAFHTTTLTALAELAKDLQGLALTGDYVRGASVEACFRGAYASTDDLLRTLMPLPRPPA</sequence>
<dbReference type="InterPro" id="IPR036188">
    <property type="entry name" value="FAD/NAD-bd_sf"/>
</dbReference>
<dbReference type="InterPro" id="IPR050464">
    <property type="entry name" value="Zeta_carotene_desat/Oxidored"/>
</dbReference>
<dbReference type="EMBL" id="JBIAUT010000001">
    <property type="protein sequence ID" value="MFF4214811.1"/>
    <property type="molecule type" value="Genomic_DNA"/>
</dbReference>
<keyword evidence="3" id="KW-1185">Reference proteome</keyword>
<reference evidence="2 3" key="1">
    <citation type="submission" date="2024-10" db="EMBL/GenBank/DDBJ databases">
        <title>The Natural Products Discovery Center: Release of the First 8490 Sequenced Strains for Exploring Actinobacteria Biosynthetic Diversity.</title>
        <authorList>
            <person name="Kalkreuter E."/>
            <person name="Kautsar S.A."/>
            <person name="Yang D."/>
            <person name="Bader C.D."/>
            <person name="Teijaro C.N."/>
            <person name="Fluegel L."/>
            <person name="Davis C.M."/>
            <person name="Simpson J.R."/>
            <person name="Lauterbach L."/>
            <person name="Steele A.D."/>
            <person name="Gui C."/>
            <person name="Meng S."/>
            <person name="Li G."/>
            <person name="Viehrig K."/>
            <person name="Ye F."/>
            <person name="Su P."/>
            <person name="Kiefer A.F."/>
            <person name="Nichols A."/>
            <person name="Cepeda A.J."/>
            <person name="Yan W."/>
            <person name="Fan B."/>
            <person name="Jiang Y."/>
            <person name="Adhikari A."/>
            <person name="Zheng C.-J."/>
            <person name="Schuster L."/>
            <person name="Cowan T.M."/>
            <person name="Smanski M.J."/>
            <person name="Chevrette M.G."/>
            <person name="De Carvalho L.P.S."/>
            <person name="Shen B."/>
        </authorList>
    </citation>
    <scope>NUCLEOTIDE SEQUENCE [LARGE SCALE GENOMIC DNA]</scope>
    <source>
        <strain evidence="2 3">NPDC001650</strain>
    </source>
</reference>
<gene>
    <name evidence="2" type="ORF">ACFYZM_00820</name>
</gene>
<proteinExistence type="predicted"/>
<comment type="caution">
    <text evidence="2">The sequence shown here is derived from an EMBL/GenBank/DDBJ whole genome shotgun (WGS) entry which is preliminary data.</text>
</comment>
<feature type="domain" description="Amine oxidase" evidence="1">
    <location>
        <begin position="22"/>
        <end position="442"/>
    </location>
</feature>
<dbReference type="PANTHER" id="PTHR42923">
    <property type="entry name" value="PROTOPORPHYRINOGEN OXIDASE"/>
    <property type="match status" value="1"/>
</dbReference>
<dbReference type="RefSeq" id="WP_388622906.1">
    <property type="nucleotide sequence ID" value="NZ_JBIAUT010000001.1"/>
</dbReference>
<organism evidence="2 3">
    <name type="scientific">Streptomyces nondiastaticus</name>
    <dbReference type="NCBI Taxonomy" id="3154512"/>
    <lineage>
        <taxon>Bacteria</taxon>
        <taxon>Bacillati</taxon>
        <taxon>Actinomycetota</taxon>
        <taxon>Actinomycetes</taxon>
        <taxon>Kitasatosporales</taxon>
        <taxon>Streptomycetaceae</taxon>
        <taxon>Streptomyces</taxon>
    </lineage>
</organism>
<name>A0ABW6TR49_9ACTN</name>
<dbReference type="Gene3D" id="3.50.50.60">
    <property type="entry name" value="FAD/NAD(P)-binding domain"/>
    <property type="match status" value="3"/>
</dbReference>
<evidence type="ECO:0000313" key="3">
    <source>
        <dbReference type="Proteomes" id="UP001602123"/>
    </source>
</evidence>
<dbReference type="Proteomes" id="UP001602123">
    <property type="component" value="Unassembled WGS sequence"/>
</dbReference>
<dbReference type="Pfam" id="PF01593">
    <property type="entry name" value="Amino_oxidase"/>
    <property type="match status" value="1"/>
</dbReference>
<evidence type="ECO:0000259" key="1">
    <source>
        <dbReference type="Pfam" id="PF01593"/>
    </source>
</evidence>
<dbReference type="InterPro" id="IPR002937">
    <property type="entry name" value="Amino_oxidase"/>
</dbReference>
<accession>A0ABW6TR49</accession>
<protein>
    <submittedName>
        <fullName evidence="2">FAD-dependent oxidoreductase</fullName>
    </submittedName>
</protein>
<evidence type="ECO:0000313" key="2">
    <source>
        <dbReference type="EMBL" id="MFF4214811.1"/>
    </source>
</evidence>